<dbReference type="Pfam" id="PF03567">
    <property type="entry name" value="Sulfotransfer_2"/>
    <property type="match status" value="1"/>
</dbReference>
<proteinExistence type="predicted"/>
<dbReference type="GO" id="GO:0008146">
    <property type="term" value="F:sulfotransferase activity"/>
    <property type="evidence" value="ECO:0007669"/>
    <property type="project" value="InterPro"/>
</dbReference>
<name>A0A2V3A4U6_9BACI</name>
<reference evidence="1 2" key="1">
    <citation type="submission" date="2018-05" db="EMBL/GenBank/DDBJ databases">
        <title>Freshwater and sediment microbial communities from various areas in North America, analyzing microbe dynamics in response to fracking.</title>
        <authorList>
            <person name="Lamendella R."/>
        </authorList>
    </citation>
    <scope>NUCLEOTIDE SEQUENCE [LARGE SCALE GENOMIC DNA]</scope>
    <source>
        <strain evidence="1 2">15_TX</strain>
    </source>
</reference>
<evidence type="ECO:0000313" key="2">
    <source>
        <dbReference type="Proteomes" id="UP000247150"/>
    </source>
</evidence>
<dbReference type="RefSeq" id="WP_258309135.1">
    <property type="nucleotide sequence ID" value="NZ_QGTW01000001.1"/>
</dbReference>
<keyword evidence="1" id="KW-0808">Transferase</keyword>
<accession>A0A2V3A4U6</accession>
<dbReference type="EMBL" id="QGTW01000001">
    <property type="protein sequence ID" value="PWW31909.1"/>
    <property type="molecule type" value="Genomic_DNA"/>
</dbReference>
<sequence length="258" mass="30313">MLGDNKPILDKLLNTPYFPLYNKDLPIILFWTPKSGCTTLNKWFFFQIGLLGKINQKSAQLVHGYRVNEYRKEPYYTQELKTNLLKGTKDTFKLVRNPYRRAVSSYLDTISFQWLISKFNSDVDKGLSFKQYLLYLKNLGDSINRMDRHLAPQYIEGEERFIKNYIKLENFNNHIQEIENKYGLLTAPLSQISRSSHHFSGKMVKKGNFAEEVLNVKKCADGFPTYKSFYNKQTKELVREVFSKDFSVYGFEEDSLII</sequence>
<protein>
    <submittedName>
        <fullName evidence="1">Sulfotransferase family protein</fullName>
    </submittedName>
</protein>
<gene>
    <name evidence="1" type="ORF">DFO73_101167</name>
</gene>
<comment type="caution">
    <text evidence="1">The sequence shown here is derived from an EMBL/GenBank/DDBJ whole genome shotgun (WGS) entry which is preliminary data.</text>
</comment>
<dbReference type="Proteomes" id="UP000247150">
    <property type="component" value="Unassembled WGS sequence"/>
</dbReference>
<dbReference type="AlphaFoldDB" id="A0A2V3A4U6"/>
<organism evidence="1 2">
    <name type="scientific">Cytobacillus oceanisediminis</name>
    <dbReference type="NCBI Taxonomy" id="665099"/>
    <lineage>
        <taxon>Bacteria</taxon>
        <taxon>Bacillati</taxon>
        <taxon>Bacillota</taxon>
        <taxon>Bacilli</taxon>
        <taxon>Bacillales</taxon>
        <taxon>Bacillaceae</taxon>
        <taxon>Cytobacillus</taxon>
    </lineage>
</organism>
<dbReference type="InterPro" id="IPR005331">
    <property type="entry name" value="Sulfotransferase"/>
</dbReference>
<evidence type="ECO:0000313" key="1">
    <source>
        <dbReference type="EMBL" id="PWW31909.1"/>
    </source>
</evidence>
<dbReference type="GO" id="GO:0016020">
    <property type="term" value="C:membrane"/>
    <property type="evidence" value="ECO:0007669"/>
    <property type="project" value="InterPro"/>
</dbReference>